<sequence>MDLVRNFSHHSLRFYDDERPTPTNFPYIRQRPYPTRALRQHHSRRNYDYGRLPVGGRLLLFMSPFIHSQIDAPVAAALAARGARTSRNIIPDVCRR</sequence>
<dbReference type="AlphaFoldDB" id="A0A4C1W9X9"/>
<comment type="caution">
    <text evidence="1">The sequence shown here is derived from an EMBL/GenBank/DDBJ whole genome shotgun (WGS) entry which is preliminary data.</text>
</comment>
<protein>
    <submittedName>
        <fullName evidence="1">Uncharacterized protein</fullName>
    </submittedName>
</protein>
<organism evidence="1 2">
    <name type="scientific">Eumeta variegata</name>
    <name type="common">Bagworm moth</name>
    <name type="synonym">Eumeta japonica</name>
    <dbReference type="NCBI Taxonomy" id="151549"/>
    <lineage>
        <taxon>Eukaryota</taxon>
        <taxon>Metazoa</taxon>
        <taxon>Ecdysozoa</taxon>
        <taxon>Arthropoda</taxon>
        <taxon>Hexapoda</taxon>
        <taxon>Insecta</taxon>
        <taxon>Pterygota</taxon>
        <taxon>Neoptera</taxon>
        <taxon>Endopterygota</taxon>
        <taxon>Lepidoptera</taxon>
        <taxon>Glossata</taxon>
        <taxon>Ditrysia</taxon>
        <taxon>Tineoidea</taxon>
        <taxon>Psychidae</taxon>
        <taxon>Oiketicinae</taxon>
        <taxon>Eumeta</taxon>
    </lineage>
</organism>
<gene>
    <name evidence="1" type="ORF">EVAR_96793_1</name>
</gene>
<keyword evidence="2" id="KW-1185">Reference proteome</keyword>
<accession>A0A4C1W9X9</accession>
<dbReference type="EMBL" id="BGZK01000519">
    <property type="protein sequence ID" value="GBP48206.1"/>
    <property type="molecule type" value="Genomic_DNA"/>
</dbReference>
<evidence type="ECO:0000313" key="2">
    <source>
        <dbReference type="Proteomes" id="UP000299102"/>
    </source>
</evidence>
<evidence type="ECO:0000313" key="1">
    <source>
        <dbReference type="EMBL" id="GBP48206.1"/>
    </source>
</evidence>
<dbReference type="Proteomes" id="UP000299102">
    <property type="component" value="Unassembled WGS sequence"/>
</dbReference>
<proteinExistence type="predicted"/>
<name>A0A4C1W9X9_EUMVA</name>
<reference evidence="1 2" key="1">
    <citation type="journal article" date="2019" name="Commun. Biol.">
        <title>The bagworm genome reveals a unique fibroin gene that provides high tensile strength.</title>
        <authorList>
            <person name="Kono N."/>
            <person name="Nakamura H."/>
            <person name="Ohtoshi R."/>
            <person name="Tomita M."/>
            <person name="Numata K."/>
            <person name="Arakawa K."/>
        </authorList>
    </citation>
    <scope>NUCLEOTIDE SEQUENCE [LARGE SCALE GENOMIC DNA]</scope>
</reference>